<keyword evidence="2" id="KW-0677">Repeat</keyword>
<feature type="non-terminal residue" evidence="4">
    <location>
        <position position="511"/>
    </location>
</feature>
<comment type="caution">
    <text evidence="4">The sequence shown here is derived from an EMBL/GenBank/DDBJ whole genome shotgun (WGS) entry which is preliminary data.</text>
</comment>
<keyword evidence="7" id="KW-1185">Reference proteome</keyword>
<protein>
    <submittedName>
        <fullName evidence="6">Insulin like growth factor binding protein acid labile subunit</fullName>
    </submittedName>
</protein>
<reference evidence="4" key="1">
    <citation type="submission" date="2022-10" db="EMBL/GenBank/DDBJ databases">
        <authorList>
            <person name="Chen Y."/>
            <person name="Dougan E. K."/>
            <person name="Chan C."/>
            <person name="Rhodes N."/>
            <person name="Thang M."/>
        </authorList>
    </citation>
    <scope>NUCLEOTIDE SEQUENCE</scope>
</reference>
<feature type="transmembrane region" description="Helical" evidence="3">
    <location>
        <begin position="7"/>
        <end position="26"/>
    </location>
</feature>
<dbReference type="PROSITE" id="PS51450">
    <property type="entry name" value="LRR"/>
    <property type="match status" value="2"/>
</dbReference>
<evidence type="ECO:0000256" key="1">
    <source>
        <dbReference type="ARBA" id="ARBA00022614"/>
    </source>
</evidence>
<dbReference type="EMBL" id="CAMXCT030001261">
    <property type="protein sequence ID" value="CAL4775702.1"/>
    <property type="molecule type" value="Genomic_DNA"/>
</dbReference>
<dbReference type="PANTHER" id="PTHR45617:SF169">
    <property type="entry name" value="LRRCT DOMAIN-CONTAINING PROTEIN"/>
    <property type="match status" value="1"/>
</dbReference>
<evidence type="ECO:0000313" key="5">
    <source>
        <dbReference type="EMBL" id="CAL1141765.1"/>
    </source>
</evidence>
<dbReference type="InterPro" id="IPR032675">
    <property type="entry name" value="LRR_dom_sf"/>
</dbReference>
<dbReference type="Proteomes" id="UP001152797">
    <property type="component" value="Unassembled WGS sequence"/>
</dbReference>
<accession>A0A9P1CBA4</accession>
<gene>
    <name evidence="4" type="ORF">C1SCF055_LOCUS15568</name>
</gene>
<keyword evidence="3" id="KW-0812">Transmembrane</keyword>
<sequence length="511" mass="56656">VRKRTRFLLSLLYFMVMVGIVMLAVANQHGYPKQAMDTRCYPCLCSNGQMPGTLRLESCWLASTLRFKYLNLANRGISELEPRAMHPLGEDLLILSLASNNLQNLPPGFFGGLREARLLDLSHCMLQDLNRGHFEGLVQVGSLSLSGNHIRQLPPDVFEPMPQLKQILLGGERRNVGDEELLVLGNLLSELPAGIFKDLQWLVRVDISQNRLSSVPRGVFESLPRLAQIELRDNLLQAAGWGVIGDLVIDGGEWSDVVAKRSRLSKLGVGTLKWGQKCSFSLKRFAGVKLVVLVPLRIGTDDLGSPAEVARNWRIEPGAFSKVPSLRRLDLARNQLEGMLSVAAATGLGNLEQLNLSRNHLQGIESGALALLRRLRVLDLSSNELRNSSWAAVGLHYLTSLEVLCLAEVYLPTLPPLPSSLRRLELQGSRLRNLSGSAFHNLKQLETLQLQQNFLGPSLPLTLFRDLEALRTLKLGRNQLKDLEPTHFQGCENLETLDLSENFLSNLSAGT</sequence>
<dbReference type="EMBL" id="CAMXCT010001261">
    <property type="protein sequence ID" value="CAI3988390.1"/>
    <property type="molecule type" value="Genomic_DNA"/>
</dbReference>
<reference evidence="5" key="2">
    <citation type="submission" date="2024-04" db="EMBL/GenBank/DDBJ databases">
        <authorList>
            <person name="Chen Y."/>
            <person name="Shah S."/>
            <person name="Dougan E. K."/>
            <person name="Thang M."/>
            <person name="Chan C."/>
        </authorList>
    </citation>
    <scope>NUCLEOTIDE SEQUENCE [LARGE SCALE GENOMIC DNA]</scope>
</reference>
<dbReference type="OrthoDB" id="10027416at2759"/>
<evidence type="ECO:0000256" key="2">
    <source>
        <dbReference type="ARBA" id="ARBA00022737"/>
    </source>
</evidence>
<dbReference type="InterPro" id="IPR003591">
    <property type="entry name" value="Leu-rich_rpt_typical-subtyp"/>
</dbReference>
<keyword evidence="3" id="KW-1133">Transmembrane helix</keyword>
<dbReference type="AlphaFoldDB" id="A0A9P1CBA4"/>
<dbReference type="Pfam" id="PF13855">
    <property type="entry name" value="LRR_8"/>
    <property type="match status" value="4"/>
</dbReference>
<proteinExistence type="predicted"/>
<dbReference type="PRINTS" id="PR00019">
    <property type="entry name" value="LEURICHRPT"/>
</dbReference>
<name>A0A9P1CBA4_9DINO</name>
<keyword evidence="3" id="KW-0472">Membrane</keyword>
<evidence type="ECO:0000313" key="6">
    <source>
        <dbReference type="EMBL" id="CAL4775702.1"/>
    </source>
</evidence>
<dbReference type="InterPro" id="IPR001611">
    <property type="entry name" value="Leu-rich_rpt"/>
</dbReference>
<dbReference type="EMBL" id="CAMXCT020001261">
    <property type="protein sequence ID" value="CAL1141765.1"/>
    <property type="molecule type" value="Genomic_DNA"/>
</dbReference>
<dbReference type="SUPFAM" id="SSF52058">
    <property type="entry name" value="L domain-like"/>
    <property type="match status" value="1"/>
</dbReference>
<feature type="non-terminal residue" evidence="4">
    <location>
        <position position="1"/>
    </location>
</feature>
<dbReference type="Gene3D" id="3.80.10.10">
    <property type="entry name" value="Ribonuclease Inhibitor"/>
    <property type="match status" value="4"/>
</dbReference>
<organism evidence="4">
    <name type="scientific">Cladocopium goreaui</name>
    <dbReference type="NCBI Taxonomy" id="2562237"/>
    <lineage>
        <taxon>Eukaryota</taxon>
        <taxon>Sar</taxon>
        <taxon>Alveolata</taxon>
        <taxon>Dinophyceae</taxon>
        <taxon>Suessiales</taxon>
        <taxon>Symbiodiniaceae</taxon>
        <taxon>Cladocopium</taxon>
    </lineage>
</organism>
<evidence type="ECO:0000256" key="3">
    <source>
        <dbReference type="SAM" id="Phobius"/>
    </source>
</evidence>
<evidence type="ECO:0000313" key="4">
    <source>
        <dbReference type="EMBL" id="CAI3988390.1"/>
    </source>
</evidence>
<dbReference type="SMART" id="SM00369">
    <property type="entry name" value="LRR_TYP"/>
    <property type="match status" value="11"/>
</dbReference>
<evidence type="ECO:0000313" key="7">
    <source>
        <dbReference type="Proteomes" id="UP001152797"/>
    </source>
</evidence>
<keyword evidence="1" id="KW-0433">Leucine-rich repeat</keyword>
<dbReference type="PANTHER" id="PTHR45617">
    <property type="entry name" value="LEUCINE RICH REPEAT FAMILY PROTEIN"/>
    <property type="match status" value="1"/>
</dbReference>